<dbReference type="GO" id="GO:0000139">
    <property type="term" value="C:Golgi membrane"/>
    <property type="evidence" value="ECO:0007669"/>
    <property type="project" value="UniProtKB-SubCell"/>
</dbReference>
<keyword evidence="8 10" id="KW-0472">Membrane</keyword>
<feature type="compositionally biased region" description="Polar residues" evidence="13">
    <location>
        <begin position="259"/>
        <end position="280"/>
    </location>
</feature>
<dbReference type="PROSITE" id="PS51072">
    <property type="entry name" value="MHD"/>
    <property type="match status" value="1"/>
</dbReference>
<dbReference type="Gene3D" id="2.60.40.1170">
    <property type="entry name" value="Mu homology domain, subdomain B"/>
    <property type="match status" value="2"/>
</dbReference>
<reference evidence="15" key="1">
    <citation type="submission" date="2019-10" db="EMBL/GenBank/DDBJ databases">
        <authorList>
            <consortium name="DOE Joint Genome Institute"/>
            <person name="Kuo A."/>
            <person name="Miyauchi S."/>
            <person name="Kiss E."/>
            <person name="Drula E."/>
            <person name="Kohler A."/>
            <person name="Sanchez-Garcia M."/>
            <person name="Andreopoulos B."/>
            <person name="Barry K.W."/>
            <person name="Bonito G."/>
            <person name="Buee M."/>
            <person name="Carver A."/>
            <person name="Chen C."/>
            <person name="Cichocki N."/>
            <person name="Clum A."/>
            <person name="Culley D."/>
            <person name="Crous P.W."/>
            <person name="Fauchery L."/>
            <person name="Girlanda M."/>
            <person name="Hayes R."/>
            <person name="Keri Z."/>
            <person name="LaButti K."/>
            <person name="Lipzen A."/>
            <person name="Lombard V."/>
            <person name="Magnuson J."/>
            <person name="Maillard F."/>
            <person name="Morin E."/>
            <person name="Murat C."/>
            <person name="Nolan M."/>
            <person name="Ohm R."/>
            <person name="Pangilinan J."/>
            <person name="Pereira M."/>
            <person name="Perotto S."/>
            <person name="Peter M."/>
            <person name="Riley R."/>
            <person name="Sitrit Y."/>
            <person name="Stielow B."/>
            <person name="Szollosi G."/>
            <person name="Zifcakova L."/>
            <person name="Stursova M."/>
            <person name="Spatafora J.W."/>
            <person name="Tedersoo L."/>
            <person name="Vaario L.-M."/>
            <person name="Yamada A."/>
            <person name="Yan M."/>
            <person name="Wang P."/>
            <person name="Xu J."/>
            <person name="Bruns T."/>
            <person name="Baldrian P."/>
            <person name="Vilgalys R."/>
            <person name="Henrissat B."/>
            <person name="Grigoriev I.V."/>
            <person name="Hibbett D."/>
            <person name="Nagy L.G."/>
            <person name="Martin F.M."/>
        </authorList>
    </citation>
    <scope>NUCLEOTIDE SEQUENCE</scope>
    <source>
        <strain evidence="15">Prilba</strain>
    </source>
</reference>
<dbReference type="PANTHER" id="PTHR10121:SF0">
    <property type="entry name" value="COATOMER SUBUNIT DELTA"/>
    <property type="match status" value="1"/>
</dbReference>
<feature type="region of interest" description="Disordered" evidence="13">
    <location>
        <begin position="257"/>
        <end position="280"/>
    </location>
</feature>
<dbReference type="InterPro" id="IPR027059">
    <property type="entry name" value="Coatomer_dsu"/>
</dbReference>
<feature type="coiled-coil region" evidence="12">
    <location>
        <begin position="136"/>
        <end position="176"/>
    </location>
</feature>
<evidence type="ECO:0000313" key="15">
    <source>
        <dbReference type="EMBL" id="KAF8481017.1"/>
    </source>
</evidence>
<evidence type="ECO:0000256" key="4">
    <source>
        <dbReference type="ARBA" id="ARBA00022490"/>
    </source>
</evidence>
<dbReference type="CDD" id="cd09254">
    <property type="entry name" value="AP_delta-COPI_MHD"/>
    <property type="match status" value="1"/>
</dbReference>
<evidence type="ECO:0000256" key="9">
    <source>
        <dbReference type="ARBA" id="ARBA00023329"/>
    </source>
</evidence>
<feature type="region of interest" description="Disordered" evidence="13">
    <location>
        <begin position="202"/>
        <end position="235"/>
    </location>
</feature>
<evidence type="ECO:0000256" key="7">
    <source>
        <dbReference type="ARBA" id="ARBA00023034"/>
    </source>
</evidence>
<feature type="domain" description="MHD" evidence="14">
    <location>
        <begin position="285"/>
        <end position="529"/>
    </location>
</feature>
<dbReference type="GO" id="GO:0006888">
    <property type="term" value="P:endoplasmic reticulum to Golgi vesicle-mediated transport"/>
    <property type="evidence" value="ECO:0007669"/>
    <property type="project" value="TreeGrafter"/>
</dbReference>
<organism evidence="15 16">
    <name type="scientific">Russula ochroleuca</name>
    <dbReference type="NCBI Taxonomy" id="152965"/>
    <lineage>
        <taxon>Eukaryota</taxon>
        <taxon>Fungi</taxon>
        <taxon>Dikarya</taxon>
        <taxon>Basidiomycota</taxon>
        <taxon>Agaricomycotina</taxon>
        <taxon>Agaricomycetes</taxon>
        <taxon>Russulales</taxon>
        <taxon>Russulaceae</taxon>
        <taxon>Russula</taxon>
    </lineage>
</organism>
<evidence type="ECO:0000256" key="5">
    <source>
        <dbReference type="ARBA" id="ARBA00022892"/>
    </source>
</evidence>
<evidence type="ECO:0000256" key="13">
    <source>
        <dbReference type="SAM" id="MobiDB-lite"/>
    </source>
</evidence>
<name>A0A9P5MX83_9AGAM</name>
<comment type="function">
    <text evidence="10">The coatomer is a cytosolic protein complex that binds to dilysine motifs and reversibly associates with Golgi non-clathrin-coated vesicles, which further mediate biosynthetic protein transport from the ER, via the Golgi up to the trans Golgi network. Coatomer complex is required for budding from Golgi membranes, and is essential for the retrograde Golgi-to-ER transport of dilysine-tagged proteins.</text>
</comment>
<comment type="subcellular location">
    <subcellularLocation>
        <location evidence="10 11">Cytoplasm</location>
    </subcellularLocation>
    <subcellularLocation>
        <location evidence="10 11">Cytoplasmic vesicle</location>
        <location evidence="10 11">COPI-coated vesicle membrane</location>
        <topology evidence="10 11">Peripheral membrane protein</topology>
        <orientation evidence="10 11">Cytoplasmic side</orientation>
    </subcellularLocation>
    <subcellularLocation>
        <location evidence="10 11">Golgi apparatus membrane</location>
        <topology evidence="10 11">Peripheral membrane protein</topology>
        <orientation evidence="10 11">Cytoplasmic side</orientation>
    </subcellularLocation>
</comment>
<dbReference type="FunFam" id="3.30.450.60:FF:000003">
    <property type="entry name" value="Coatomer subunit delta"/>
    <property type="match status" value="1"/>
</dbReference>
<gene>
    <name evidence="15" type="ORF">DFH94DRAFT_737405</name>
</gene>
<dbReference type="GO" id="GO:0030126">
    <property type="term" value="C:COPI vesicle coat"/>
    <property type="evidence" value="ECO:0007669"/>
    <property type="project" value="UniProtKB-UniRule"/>
</dbReference>
<keyword evidence="3 10" id="KW-0813">Transport</keyword>
<evidence type="ECO:0000256" key="8">
    <source>
        <dbReference type="ARBA" id="ARBA00023136"/>
    </source>
</evidence>
<keyword evidence="12" id="KW-0175">Coiled coil</keyword>
<keyword evidence="4 10" id="KW-0963">Cytoplasm</keyword>
<evidence type="ECO:0000256" key="10">
    <source>
        <dbReference type="RuleBase" id="RU364018"/>
    </source>
</evidence>
<evidence type="ECO:0000256" key="1">
    <source>
        <dbReference type="ARBA" id="ARBA00010516"/>
    </source>
</evidence>
<dbReference type="InterPro" id="IPR022775">
    <property type="entry name" value="AP_mu_sigma_su"/>
</dbReference>
<keyword evidence="16" id="KW-1185">Reference proteome</keyword>
<comment type="caution">
    <text evidence="15">The sequence shown here is derived from an EMBL/GenBank/DDBJ whole genome shotgun (WGS) entry which is preliminary data.</text>
</comment>
<dbReference type="Gene3D" id="3.30.450.60">
    <property type="match status" value="1"/>
</dbReference>
<comment type="similarity">
    <text evidence="1 10">Belongs to the adaptor complexes medium subunit family. Delta-COP subfamily.</text>
</comment>
<dbReference type="Pfam" id="PF00928">
    <property type="entry name" value="Adap_comp_sub"/>
    <property type="match status" value="1"/>
</dbReference>
<dbReference type="SUPFAM" id="SSF64356">
    <property type="entry name" value="SNARE-like"/>
    <property type="match status" value="1"/>
</dbReference>
<keyword evidence="9 10" id="KW-0968">Cytoplasmic vesicle</keyword>
<keyword evidence="7 10" id="KW-0333">Golgi apparatus</keyword>
<dbReference type="EMBL" id="WHVB01000007">
    <property type="protein sequence ID" value="KAF8481017.1"/>
    <property type="molecule type" value="Genomic_DNA"/>
</dbReference>
<dbReference type="GO" id="GO:0006890">
    <property type="term" value="P:retrograde vesicle-mediated transport, Golgi to endoplasmic reticulum"/>
    <property type="evidence" value="ECO:0007669"/>
    <property type="project" value="UniProtKB-UniRule"/>
</dbReference>
<dbReference type="InterPro" id="IPR028565">
    <property type="entry name" value="MHD"/>
</dbReference>
<accession>A0A9P5MX83</accession>
<dbReference type="PANTHER" id="PTHR10121">
    <property type="entry name" value="COATOMER SUBUNIT DELTA"/>
    <property type="match status" value="1"/>
</dbReference>
<evidence type="ECO:0000313" key="16">
    <source>
        <dbReference type="Proteomes" id="UP000759537"/>
    </source>
</evidence>
<evidence type="ECO:0000256" key="6">
    <source>
        <dbReference type="ARBA" id="ARBA00022927"/>
    </source>
</evidence>
<feature type="compositionally biased region" description="Low complexity" evidence="13">
    <location>
        <begin position="211"/>
        <end position="220"/>
    </location>
</feature>
<dbReference type="Proteomes" id="UP000759537">
    <property type="component" value="Unassembled WGS sequence"/>
</dbReference>
<keyword evidence="6 10" id="KW-0653">Protein transport</keyword>
<dbReference type="Pfam" id="PF01217">
    <property type="entry name" value="Clat_adaptor_s"/>
    <property type="match status" value="1"/>
</dbReference>
<comment type="subunit">
    <text evidence="2 10">Oligomeric complex that consists of at least the alpha, beta, beta', gamma, delta, epsilon and zeta subunits.</text>
</comment>
<evidence type="ECO:0000256" key="3">
    <source>
        <dbReference type="ARBA" id="ARBA00022448"/>
    </source>
</evidence>
<keyword evidence="5 10" id="KW-0931">ER-Golgi transport</keyword>
<protein>
    <recommendedName>
        <fullName evidence="10">Coatomer subunit delta</fullName>
    </recommendedName>
</protein>
<dbReference type="SUPFAM" id="SSF49447">
    <property type="entry name" value="Second domain of Mu2 adaptin subunit (ap50) of ap2 adaptor"/>
    <property type="match status" value="1"/>
</dbReference>
<dbReference type="InterPro" id="IPR036168">
    <property type="entry name" value="AP2_Mu_C_sf"/>
</dbReference>
<dbReference type="AlphaFoldDB" id="A0A9P5MX83"/>
<dbReference type="InterPro" id="IPR011012">
    <property type="entry name" value="Longin-like_dom_sf"/>
</dbReference>
<sequence length="529" mass="57823">MVVLAASICTKGGKAVISRQFRDMSRTRIDALLASFPKLIPANTQHTSVETAEVRYVYQLLEDLYIVLITNKASNILQDIETLHLFARVVSDMCRSADQREIAKNSFELLGAFDEIVSLGYREQVNLMQVRSILEMESHEEKIQEIIARNKEAEAKEELKRRARQLEMQRREQQRRAAAGVGGPGGGSYLGGGVSGYAPISQRFDAPSPPARTASPAPSSLRTPSFKGSGMKLGSKKTKQAELLDALGGSALLSEEISVPNTPDTSTPEPSIMKTTKNPLPTVTPESVHVIIKENISLSLSREGGLESLELKGDMNLHVSDPSLSRIKIALTPSPSAFGPELQFKQHPNVGKFSANKERCIALKDSSREFPVNQSLTVLKWRYTGKDESYVPLSINCWPTPSNDGTCNVNIEYELENENVSLYDLVISIPLPTGSYPAVASHTSEWQLNPSSHRIDWTIPLVNAEERSGSLEFSLTSGDVNVFFPVQVSFVGLGSTVGVHVASVSQVEGGEDVVFSEDASFNADNYLVV</sequence>
<evidence type="ECO:0000256" key="11">
    <source>
        <dbReference type="RuleBase" id="RU366052"/>
    </source>
</evidence>
<evidence type="ECO:0000256" key="2">
    <source>
        <dbReference type="ARBA" id="ARBA00011775"/>
    </source>
</evidence>
<dbReference type="CDD" id="cd14830">
    <property type="entry name" value="Delta_COP_N"/>
    <property type="match status" value="1"/>
</dbReference>
<evidence type="ECO:0000256" key="12">
    <source>
        <dbReference type="SAM" id="Coils"/>
    </source>
</evidence>
<evidence type="ECO:0000259" key="14">
    <source>
        <dbReference type="PROSITE" id="PS51072"/>
    </source>
</evidence>
<reference evidence="15" key="2">
    <citation type="journal article" date="2020" name="Nat. Commun.">
        <title>Large-scale genome sequencing of mycorrhizal fungi provides insights into the early evolution of symbiotic traits.</title>
        <authorList>
            <person name="Miyauchi S."/>
            <person name="Kiss E."/>
            <person name="Kuo A."/>
            <person name="Drula E."/>
            <person name="Kohler A."/>
            <person name="Sanchez-Garcia M."/>
            <person name="Morin E."/>
            <person name="Andreopoulos B."/>
            <person name="Barry K.W."/>
            <person name="Bonito G."/>
            <person name="Buee M."/>
            <person name="Carver A."/>
            <person name="Chen C."/>
            <person name="Cichocki N."/>
            <person name="Clum A."/>
            <person name="Culley D."/>
            <person name="Crous P.W."/>
            <person name="Fauchery L."/>
            <person name="Girlanda M."/>
            <person name="Hayes R.D."/>
            <person name="Keri Z."/>
            <person name="LaButti K."/>
            <person name="Lipzen A."/>
            <person name="Lombard V."/>
            <person name="Magnuson J."/>
            <person name="Maillard F."/>
            <person name="Murat C."/>
            <person name="Nolan M."/>
            <person name="Ohm R.A."/>
            <person name="Pangilinan J."/>
            <person name="Pereira M.F."/>
            <person name="Perotto S."/>
            <person name="Peter M."/>
            <person name="Pfister S."/>
            <person name="Riley R."/>
            <person name="Sitrit Y."/>
            <person name="Stielow J.B."/>
            <person name="Szollosi G."/>
            <person name="Zifcakova L."/>
            <person name="Stursova M."/>
            <person name="Spatafora J.W."/>
            <person name="Tedersoo L."/>
            <person name="Vaario L.M."/>
            <person name="Yamada A."/>
            <person name="Yan M."/>
            <person name="Wang P."/>
            <person name="Xu J."/>
            <person name="Bruns T."/>
            <person name="Baldrian P."/>
            <person name="Vilgalys R."/>
            <person name="Dunand C."/>
            <person name="Henrissat B."/>
            <person name="Grigoriev I.V."/>
            <person name="Hibbett D."/>
            <person name="Nagy L.G."/>
            <person name="Martin F.M."/>
        </authorList>
    </citation>
    <scope>NUCLEOTIDE SEQUENCE</scope>
    <source>
        <strain evidence="15">Prilba</strain>
    </source>
</reference>
<dbReference type="GO" id="GO:0051645">
    <property type="term" value="P:Golgi localization"/>
    <property type="evidence" value="ECO:0007669"/>
    <property type="project" value="TreeGrafter"/>
</dbReference>
<proteinExistence type="inferred from homology"/>
<dbReference type="GO" id="GO:0015031">
    <property type="term" value="P:protein transport"/>
    <property type="evidence" value="ECO:0007669"/>
    <property type="project" value="UniProtKB-KW"/>
</dbReference>
<dbReference type="OrthoDB" id="10266042at2759"/>